<proteinExistence type="predicted"/>
<accession>A0A7U3WER5</accession>
<keyword evidence="2" id="KW-1185">Reference proteome</keyword>
<sequence>MIDITRLPAMPETMCYQRLEKHKGYLMVIDEDGQPLHHEVEPDVVIIAEDIHRREMIYNTRTGVVQLLTDYSKARFVPCEINLRVIA</sequence>
<evidence type="ECO:0000313" key="2">
    <source>
        <dbReference type="Proteomes" id="UP000595272"/>
    </source>
</evidence>
<dbReference type="EMBL" id="MW393850">
    <property type="protein sequence ID" value="QQM18261.1"/>
    <property type="molecule type" value="Genomic_DNA"/>
</dbReference>
<gene>
    <name evidence="1" type="ORF">CPT_Salva_098</name>
</gene>
<evidence type="ECO:0000313" key="1">
    <source>
        <dbReference type="EMBL" id="QQM18261.1"/>
    </source>
</evidence>
<dbReference type="Proteomes" id="UP000595272">
    <property type="component" value="Segment"/>
</dbReference>
<reference evidence="1 2" key="1">
    <citation type="submission" date="2020-12" db="EMBL/GenBank/DDBJ databases">
        <title>Complete genome sequence of Stenotrophomonas maltophilia phage Salva.</title>
        <authorList>
            <person name="Jefferson B."/>
            <person name="Yao G."/>
            <person name="Clark J."/>
            <person name="Le T."/>
            <person name="Young R."/>
            <person name="Gonzalez C."/>
            <person name="Liu M."/>
        </authorList>
    </citation>
    <scope>NUCLEOTIDE SEQUENCE [LARGE SCALE GENOMIC DNA]</scope>
</reference>
<protein>
    <submittedName>
        <fullName evidence="1">Uncharacterized protein</fullName>
    </submittedName>
</protein>
<organism evidence="1 2">
    <name type="scientific">Stenotrophomonas phage Salva</name>
    <dbReference type="NCBI Taxonomy" id="2801524"/>
    <lineage>
        <taxon>Viruses</taxon>
        <taxon>Duplodnaviria</taxon>
        <taxon>Heunggongvirae</taxon>
        <taxon>Uroviricota</taxon>
        <taxon>Caudoviricetes</taxon>
        <taxon>Beaumontvirinae</taxon>
        <taxon>Salvavirus</taxon>
        <taxon>Salvavirus salva</taxon>
    </lineage>
</organism>
<name>A0A7U3WER5_9CAUD</name>